<dbReference type="PANTHER" id="PTHR38009:SF1">
    <property type="entry name" value="CONSERVED HYPOTHETICAL PHAGE TAIL PROTEIN"/>
    <property type="match status" value="1"/>
</dbReference>
<dbReference type="EMBL" id="AP028654">
    <property type="protein sequence ID" value="BEP29028.1"/>
    <property type="molecule type" value="Genomic_DNA"/>
</dbReference>
<evidence type="ECO:0000313" key="1">
    <source>
        <dbReference type="EMBL" id="BEP29028.1"/>
    </source>
</evidence>
<proteinExistence type="predicted"/>
<reference evidence="1 2" key="1">
    <citation type="submission" date="2023-08" db="EMBL/GenBank/DDBJ databases">
        <title>Helicovermis profunda gen. nov., sp. nov., a novel mesophilic, fermentative bacterium within the Bacillota from a deep-sea hydrothermal vent chimney.</title>
        <authorList>
            <person name="Miyazaki U."/>
            <person name="Mizutani D."/>
            <person name="Hashimoto Y."/>
            <person name="Tame A."/>
            <person name="Sawayama S."/>
            <person name="Miyazaki J."/>
            <person name="Takai K."/>
            <person name="Nakagawa S."/>
        </authorList>
    </citation>
    <scope>NUCLEOTIDE SEQUENCE [LARGE SCALE GENOMIC DNA]</scope>
    <source>
        <strain evidence="1 2">S502</strain>
    </source>
</reference>
<protein>
    <submittedName>
        <fullName evidence="1">Phage tail protein</fullName>
    </submittedName>
</protein>
<gene>
    <name evidence="1" type="ORF">HLPR_13590</name>
</gene>
<dbReference type="KEGG" id="hprf:HLPR_13590"/>
<dbReference type="RefSeq" id="WP_338534698.1">
    <property type="nucleotide sequence ID" value="NZ_AP028654.1"/>
</dbReference>
<sequence>MAGKEDNLYGKDTSKRKVGLNFNFGLEIDGMVEISFMKVSGISSEVEFLTYNEGGVNDYEHHIPTKVKYSNIVLEKGVTKSDVLFKWFKRIQAGIIEKKNFSVILWNNEFKVIKRWNFIEGYPVKWSLSNFEALGNGVSIESIEFTHNGFNT</sequence>
<name>A0AAU9EHP1_9FIRM</name>
<organism evidence="1 2">
    <name type="scientific">Helicovermis profundi</name>
    <dbReference type="NCBI Taxonomy" id="3065157"/>
    <lineage>
        <taxon>Bacteria</taxon>
        <taxon>Bacillati</taxon>
        <taxon>Bacillota</taxon>
        <taxon>Clostridia</taxon>
        <taxon>Helicovermis</taxon>
    </lineage>
</organism>
<dbReference type="GO" id="GO:0005198">
    <property type="term" value="F:structural molecule activity"/>
    <property type="evidence" value="ECO:0007669"/>
    <property type="project" value="InterPro"/>
</dbReference>
<dbReference type="InterPro" id="IPR010667">
    <property type="entry name" value="Phage_T4_Gp19"/>
</dbReference>
<evidence type="ECO:0000313" key="2">
    <source>
        <dbReference type="Proteomes" id="UP001321786"/>
    </source>
</evidence>
<keyword evidence="2" id="KW-1185">Reference proteome</keyword>
<dbReference type="InterPro" id="IPR011747">
    <property type="entry name" value="CHP02241"/>
</dbReference>
<dbReference type="PANTHER" id="PTHR38009">
    <property type="entry name" value="CONSERVED HYPOTHETICAL PHAGE TAIL PROTEIN"/>
    <property type="match status" value="1"/>
</dbReference>
<dbReference type="AlphaFoldDB" id="A0AAU9EHP1"/>
<dbReference type="Proteomes" id="UP001321786">
    <property type="component" value="Chromosome"/>
</dbReference>
<dbReference type="Pfam" id="PF06841">
    <property type="entry name" value="Phage_T4_gp19"/>
    <property type="match status" value="1"/>
</dbReference>
<accession>A0AAU9EHP1</accession>
<dbReference type="NCBIfam" id="TIGR02241">
    <property type="entry name" value="conserved hypothetical phage tail region protein"/>
    <property type="match status" value="1"/>
</dbReference>